<accession>A0A1X9LFR1</accession>
<dbReference type="InterPro" id="IPR051813">
    <property type="entry name" value="HepT_RNase_toxin"/>
</dbReference>
<name>A0A1X9LFR1_9MICO</name>
<evidence type="ECO:0000256" key="2">
    <source>
        <dbReference type="ARBA" id="ARBA00022649"/>
    </source>
</evidence>
<keyword evidence="1" id="KW-0597">Phosphoprotein</keyword>
<gene>
    <name evidence="6" type="ORF">B5808_01470</name>
</gene>
<dbReference type="InterPro" id="IPR008201">
    <property type="entry name" value="HepT-like"/>
</dbReference>
<dbReference type="Proteomes" id="UP000192775">
    <property type="component" value="Chromosome"/>
</dbReference>
<dbReference type="RefSeq" id="WP_085017858.1">
    <property type="nucleotide sequence ID" value="NZ_BMHD01000001.1"/>
</dbReference>
<keyword evidence="3" id="KW-0540">Nuclease</keyword>
<evidence type="ECO:0000256" key="1">
    <source>
        <dbReference type="ARBA" id="ARBA00022553"/>
    </source>
</evidence>
<keyword evidence="5" id="KW-0378">Hydrolase</keyword>
<evidence type="ECO:0000256" key="5">
    <source>
        <dbReference type="ARBA" id="ARBA00022801"/>
    </source>
</evidence>
<protein>
    <submittedName>
        <fullName evidence="6">Uncharacterized protein</fullName>
    </submittedName>
</protein>
<proteinExistence type="predicted"/>
<evidence type="ECO:0000313" key="6">
    <source>
        <dbReference type="EMBL" id="ARJ04046.1"/>
    </source>
</evidence>
<dbReference type="PANTHER" id="PTHR34139">
    <property type="entry name" value="UPF0331 PROTEIN MJ0127"/>
    <property type="match status" value="1"/>
</dbReference>
<reference evidence="6 7" key="1">
    <citation type="submission" date="2017-04" db="EMBL/GenBank/DDBJ databases">
        <authorList>
            <person name="Afonso C.L."/>
            <person name="Miller P.J."/>
            <person name="Scott M.A."/>
            <person name="Spackman E."/>
            <person name="Goraichik I."/>
            <person name="Dimitrov K.M."/>
            <person name="Suarez D.L."/>
            <person name="Swayne D.E."/>
        </authorList>
    </citation>
    <scope>NUCLEOTIDE SEQUENCE [LARGE SCALE GENOMIC DNA]</scope>
    <source>
        <strain evidence="7">XA(T)</strain>
    </source>
</reference>
<dbReference type="KEGG" id="cphy:B5808_01470"/>
<sequence length="114" mass="12553">MRDDSARLEDIVVAARAIAGYLARDGADDDILFDAIRVRLIEIGEAAKGLSESTRAQQPSVDWVPIARMRDLLAHRYFDTAHSIVMQTAMKDVPVLLSVVERMRAGGEEDARGS</sequence>
<dbReference type="STRING" id="1619308.B5808_01470"/>
<keyword evidence="4" id="KW-0547">Nucleotide-binding</keyword>
<keyword evidence="7" id="KW-1185">Reference proteome</keyword>
<dbReference type="GO" id="GO:0004540">
    <property type="term" value="F:RNA nuclease activity"/>
    <property type="evidence" value="ECO:0007669"/>
    <property type="project" value="InterPro"/>
</dbReference>
<dbReference type="Pfam" id="PF01934">
    <property type="entry name" value="HepT-like"/>
    <property type="match status" value="1"/>
</dbReference>
<evidence type="ECO:0000313" key="7">
    <source>
        <dbReference type="Proteomes" id="UP000192775"/>
    </source>
</evidence>
<dbReference type="GO" id="GO:0000166">
    <property type="term" value="F:nucleotide binding"/>
    <property type="evidence" value="ECO:0007669"/>
    <property type="project" value="UniProtKB-KW"/>
</dbReference>
<organism evidence="6 7">
    <name type="scientific">Cnuibacter physcomitrellae</name>
    <dbReference type="NCBI Taxonomy" id="1619308"/>
    <lineage>
        <taxon>Bacteria</taxon>
        <taxon>Bacillati</taxon>
        <taxon>Actinomycetota</taxon>
        <taxon>Actinomycetes</taxon>
        <taxon>Micrococcales</taxon>
        <taxon>Microbacteriaceae</taxon>
        <taxon>Cnuibacter</taxon>
    </lineage>
</organism>
<dbReference type="GO" id="GO:0016787">
    <property type="term" value="F:hydrolase activity"/>
    <property type="evidence" value="ECO:0007669"/>
    <property type="project" value="UniProtKB-KW"/>
</dbReference>
<dbReference type="AlphaFoldDB" id="A0A1X9LFR1"/>
<dbReference type="PANTHER" id="PTHR34139:SF1">
    <property type="entry name" value="RNASE MJ1380-RELATED"/>
    <property type="match status" value="1"/>
</dbReference>
<evidence type="ECO:0000256" key="3">
    <source>
        <dbReference type="ARBA" id="ARBA00022722"/>
    </source>
</evidence>
<dbReference type="EMBL" id="CP020715">
    <property type="protein sequence ID" value="ARJ04046.1"/>
    <property type="molecule type" value="Genomic_DNA"/>
</dbReference>
<evidence type="ECO:0000256" key="4">
    <source>
        <dbReference type="ARBA" id="ARBA00022741"/>
    </source>
</evidence>
<dbReference type="GO" id="GO:0110001">
    <property type="term" value="C:toxin-antitoxin complex"/>
    <property type="evidence" value="ECO:0007669"/>
    <property type="project" value="InterPro"/>
</dbReference>
<keyword evidence="2" id="KW-1277">Toxin-antitoxin system</keyword>